<keyword evidence="3" id="KW-1185">Reference proteome</keyword>
<accession>A0ABV4BEW9</accession>
<proteinExistence type="predicted"/>
<dbReference type="Pfam" id="PF13524">
    <property type="entry name" value="Glyco_trans_1_2"/>
    <property type="match status" value="1"/>
</dbReference>
<dbReference type="EMBL" id="JBDKXB010000005">
    <property type="protein sequence ID" value="MEY6432068.1"/>
    <property type="molecule type" value="Genomic_DNA"/>
</dbReference>
<evidence type="ECO:0000313" key="3">
    <source>
        <dbReference type="Proteomes" id="UP001564408"/>
    </source>
</evidence>
<organism evidence="2 3">
    <name type="scientific">Thioalkalicoccus limnaeus</name>
    <dbReference type="NCBI Taxonomy" id="120681"/>
    <lineage>
        <taxon>Bacteria</taxon>
        <taxon>Pseudomonadati</taxon>
        <taxon>Pseudomonadota</taxon>
        <taxon>Gammaproteobacteria</taxon>
        <taxon>Chromatiales</taxon>
        <taxon>Chromatiaceae</taxon>
        <taxon>Thioalkalicoccus</taxon>
    </lineage>
</organism>
<gene>
    <name evidence="2" type="ORF">ABC977_06545</name>
</gene>
<evidence type="ECO:0000313" key="2">
    <source>
        <dbReference type="EMBL" id="MEY6432068.1"/>
    </source>
</evidence>
<dbReference type="InterPro" id="IPR055259">
    <property type="entry name" value="YkvP/CgeB_Glyco_trans-like"/>
</dbReference>
<protein>
    <submittedName>
        <fullName evidence="2">Glycosyltransferase</fullName>
    </submittedName>
</protein>
<reference evidence="2 3" key="1">
    <citation type="submission" date="2024-05" db="EMBL/GenBank/DDBJ databases">
        <title>Genome Sequence and Characterization of the New Strain Purple Sulfur Bacterium of Genus Thioalkalicoccus.</title>
        <authorList>
            <person name="Bryantseva I.A."/>
            <person name="Kyndt J.A."/>
            <person name="Imhoff J.F."/>
        </authorList>
    </citation>
    <scope>NUCLEOTIDE SEQUENCE [LARGE SCALE GENOMIC DNA]</scope>
    <source>
        <strain evidence="2 3">Um2</strain>
    </source>
</reference>
<dbReference type="Proteomes" id="UP001564408">
    <property type="component" value="Unassembled WGS sequence"/>
</dbReference>
<comment type="caution">
    <text evidence="2">The sequence shown here is derived from an EMBL/GenBank/DDBJ whole genome shotgun (WGS) entry which is preliminary data.</text>
</comment>
<sequence>MRLVTPWFGSFARQAFRAGMMEAQEILVGCAGAEPIDLVPDSSFAWKASVHHRLAHLPGFEALAKANVGLRAAELGGTCDVFIAVFPYWRDLHWINAIKRWRSRCGTAICWIDELWVREIPGVKHWFRWLDDFDHIFVGVPGSEHALSKALGRPCHLLVGAVDTLKFRPISNYAARGIDVYSVGRRVDAVHKELLRLEQEEGIFYVFDTLHSGESRMDDYSSHRQMYANLCKRSRVFIVAPGKVDQVRQTGGQADIGYRYFEGVAAGAVLVGSAPDADAFRSNFDWKDSIVEIRADGRNAYGVVRDLLADTGRLEAISVQNMVMALRRHDWAHRWLTMFERAGLPEPTGLVRRVARLEEAARAARVV</sequence>
<dbReference type="RefSeq" id="WP_369666439.1">
    <property type="nucleotide sequence ID" value="NZ_JBDKXB010000005.1"/>
</dbReference>
<feature type="domain" description="Spore protein YkvP/CgeB glycosyl transferase-like" evidence="1">
    <location>
        <begin position="225"/>
        <end position="338"/>
    </location>
</feature>
<evidence type="ECO:0000259" key="1">
    <source>
        <dbReference type="Pfam" id="PF13524"/>
    </source>
</evidence>
<name>A0ABV4BEW9_9GAMM</name>